<comment type="caution">
    <text evidence="1">The sequence shown here is derived from an EMBL/GenBank/DDBJ whole genome shotgun (WGS) entry which is preliminary data.</text>
</comment>
<dbReference type="EMBL" id="JAHLQF010000004">
    <property type="protein sequence ID" value="MBU5485962.1"/>
    <property type="molecule type" value="Genomic_DNA"/>
</dbReference>
<evidence type="ECO:0000313" key="1">
    <source>
        <dbReference type="EMBL" id="MBU5485962.1"/>
    </source>
</evidence>
<reference evidence="1 2" key="1">
    <citation type="submission" date="2021-06" db="EMBL/GenBank/DDBJ databases">
        <authorList>
            <person name="Sun Q."/>
            <person name="Li D."/>
        </authorList>
    </citation>
    <scope>NUCLEOTIDE SEQUENCE [LARGE SCALE GENOMIC DNA]</scope>
    <source>
        <strain evidence="1 2">MSJ-11</strain>
    </source>
</reference>
<name>A0ABS6EMI0_9CLOT</name>
<gene>
    <name evidence="1" type="ORF">KQI86_16700</name>
</gene>
<accession>A0ABS6EMI0</accession>
<proteinExistence type="predicted"/>
<evidence type="ECO:0000313" key="2">
    <source>
        <dbReference type="Proteomes" id="UP000726170"/>
    </source>
</evidence>
<evidence type="ECO:0008006" key="3">
    <source>
        <dbReference type="Google" id="ProtNLM"/>
    </source>
</evidence>
<dbReference type="Proteomes" id="UP000726170">
    <property type="component" value="Unassembled WGS sequence"/>
</dbReference>
<keyword evidence="2" id="KW-1185">Reference proteome</keyword>
<sequence>MGKTISGFTEETTQNLLLDTGAFYVNFEIDTDTLETASTKLLGATSGGGNFEAKPNFRDIKVDGVKGKAKGLKILESWSVTMGASLLELKKEVLQKALAVTTTTTTTVNTKNYSKIEGKNVIENTDYIDNITWIGSLSGSGEPVIIQVFNCLNTEGLKLNPKDSEDIVAELNFEGHYSVDNLDNPPFAIYYPTIV</sequence>
<protein>
    <recommendedName>
        <fullName evidence="3">Phage tail protein</fullName>
    </recommendedName>
</protein>
<organism evidence="1 2">
    <name type="scientific">Clostridium mobile</name>
    <dbReference type="NCBI Taxonomy" id="2841512"/>
    <lineage>
        <taxon>Bacteria</taxon>
        <taxon>Bacillati</taxon>
        <taxon>Bacillota</taxon>
        <taxon>Clostridia</taxon>
        <taxon>Eubacteriales</taxon>
        <taxon>Clostridiaceae</taxon>
        <taxon>Clostridium</taxon>
    </lineage>
</organism>
<dbReference type="RefSeq" id="WP_216440559.1">
    <property type="nucleotide sequence ID" value="NZ_JAHLQF010000004.1"/>
</dbReference>